<dbReference type="SUPFAM" id="SSF53098">
    <property type="entry name" value="Ribonuclease H-like"/>
    <property type="match status" value="1"/>
</dbReference>
<dbReference type="Proteomes" id="UP000476176">
    <property type="component" value="Unassembled WGS sequence"/>
</dbReference>
<dbReference type="PANTHER" id="PTHR37067:SF3">
    <property type="entry name" value="PX DOMAIN-CONTAINING PROTEIN"/>
    <property type="match status" value="1"/>
</dbReference>
<reference evidence="2 3" key="1">
    <citation type="submission" date="2018-09" db="EMBL/GenBank/DDBJ databases">
        <title>Genomic investigation of the strawberry pathogen Phytophthora fragariae indicates pathogenicity is determined by transcriptional variation in three key races.</title>
        <authorList>
            <person name="Adams T.M."/>
            <person name="Armitage A.D."/>
            <person name="Sobczyk M.K."/>
            <person name="Bates H.J."/>
            <person name="Dunwell J.M."/>
            <person name="Nellist C.F."/>
            <person name="Harrison R.J."/>
        </authorList>
    </citation>
    <scope>NUCLEOTIDE SEQUENCE [LARGE SCALE GENOMIC DNA]</scope>
    <source>
        <strain evidence="2 3">BC-23</strain>
    </source>
</reference>
<organism evidence="2 3">
    <name type="scientific">Phytophthora fragariae</name>
    <dbReference type="NCBI Taxonomy" id="53985"/>
    <lineage>
        <taxon>Eukaryota</taxon>
        <taxon>Sar</taxon>
        <taxon>Stramenopiles</taxon>
        <taxon>Oomycota</taxon>
        <taxon>Peronosporomycetes</taxon>
        <taxon>Peronosporales</taxon>
        <taxon>Peronosporaceae</taxon>
        <taxon>Phytophthora</taxon>
    </lineage>
</organism>
<accession>A0A6G0PDM1</accession>
<comment type="caution">
    <text evidence="2">The sequence shown here is derived from an EMBL/GenBank/DDBJ whole genome shotgun (WGS) entry which is preliminary data.</text>
</comment>
<dbReference type="InterPro" id="IPR012337">
    <property type="entry name" value="RNaseH-like_sf"/>
</dbReference>
<keyword evidence="1" id="KW-0732">Signal</keyword>
<proteinExistence type="predicted"/>
<evidence type="ECO:0000313" key="3">
    <source>
        <dbReference type="Proteomes" id="UP000476176"/>
    </source>
</evidence>
<name>A0A6G0PDM1_9STRA</name>
<evidence type="ECO:0008006" key="4">
    <source>
        <dbReference type="Google" id="ProtNLM"/>
    </source>
</evidence>
<dbReference type="AlphaFoldDB" id="A0A6G0PDM1"/>
<dbReference type="PANTHER" id="PTHR37067">
    <property type="entry name" value="PX DOMAIN-CONTAINING PROTEIN"/>
    <property type="match status" value="1"/>
</dbReference>
<protein>
    <recommendedName>
        <fullName evidence="4">DUF659 domain-containing protein</fullName>
    </recommendedName>
</protein>
<evidence type="ECO:0000313" key="2">
    <source>
        <dbReference type="EMBL" id="KAE9243499.1"/>
    </source>
</evidence>
<evidence type="ECO:0000256" key="1">
    <source>
        <dbReference type="SAM" id="SignalP"/>
    </source>
</evidence>
<feature type="chain" id="PRO_5026074332" description="DUF659 domain-containing protein" evidence="1">
    <location>
        <begin position="19"/>
        <end position="581"/>
    </location>
</feature>
<dbReference type="EMBL" id="QXGC01000241">
    <property type="protein sequence ID" value="KAE9243499.1"/>
    <property type="molecule type" value="Genomic_DNA"/>
</dbReference>
<feature type="non-terminal residue" evidence="2">
    <location>
        <position position="581"/>
    </location>
</feature>
<gene>
    <name evidence="2" type="ORF">PF004_g6101</name>
</gene>
<feature type="signal peptide" evidence="1">
    <location>
        <begin position="1"/>
        <end position="18"/>
    </location>
</feature>
<sequence length="581" mass="65475">MSWRKPLHSWFFLQLRQTLRLLRSTYLAVGWLQTPHFGLQSQRHEKSMMPFNPKHEAQYGLKVASRDPASGAVMSSVCRFCSVFGREAREEKDGEPKRKRTTRTQHFITFRTDLYDKHILSAHPGKSESYQRLLTDTDREAFFGVTVPFQDTIHAHFESGSPVLCMMISKSVLEDVIGGLLFHPDDAEGMSKQRALAAFEKMDRGDYRVQIKTAKRFTLLVKMVALGTSFRMAARIVQVVRDETGMSVYTGCSDTLASGYCRVIYAAALQKLSSLLIQVTGFSLALDALTLHSSSYLDVRVRFVHNGIMQNFHLLAIPLFESPTGARMCAVLVQLLSAVCPRWRDTLVAVSTDGEPKMTGRKRGLATLLEMQTTSKKLVRIWCALHQLDLVVQRVYKAALNDAFLSTLTAVIGHLRRQQLLISEMQTTCPKVADTRWLSMFACTKWLTDNMIRVQEHYNTKDPKPHVIPDAAWWAFLFAVHSLAGEANSACTKLQGLDTLLIQQHATLRALAEKYQSETGIQGPVGPEYVERLTVRERAKPAECDGYIFHHSSAKVYLLELDTSIEDSIADLPSEKEADLV</sequence>